<sequence length="68" mass="7173">MAGAGSWSVLAGSPGATLADRQASSPPSGTSGQSQPLFNIGWFLSFFHRDFDSGEADLTGHWGKRDFV</sequence>
<reference evidence="1 2" key="1">
    <citation type="submission" date="2016-10" db="EMBL/GenBank/DDBJ databases">
        <title>Genome sequence of the ascomycete fungus Penicillium subrubescens.</title>
        <authorList>
            <person name="De Vries R.P."/>
            <person name="Peng M."/>
            <person name="Dilokpimol A."/>
            <person name="Hilden K."/>
            <person name="Makela M.R."/>
            <person name="Grigoriev I."/>
            <person name="Riley R."/>
            <person name="Granchi Z."/>
        </authorList>
    </citation>
    <scope>NUCLEOTIDE SEQUENCE [LARGE SCALE GENOMIC DNA]</scope>
    <source>
        <strain evidence="1 2">CBS 132785</strain>
    </source>
</reference>
<protein>
    <submittedName>
        <fullName evidence="1">Uncharacterized protein</fullName>
    </submittedName>
</protein>
<evidence type="ECO:0000313" key="2">
    <source>
        <dbReference type="Proteomes" id="UP000186955"/>
    </source>
</evidence>
<organism evidence="1 2">
    <name type="scientific">Penicillium subrubescens</name>
    <dbReference type="NCBI Taxonomy" id="1316194"/>
    <lineage>
        <taxon>Eukaryota</taxon>
        <taxon>Fungi</taxon>
        <taxon>Dikarya</taxon>
        <taxon>Ascomycota</taxon>
        <taxon>Pezizomycotina</taxon>
        <taxon>Eurotiomycetes</taxon>
        <taxon>Eurotiomycetidae</taxon>
        <taxon>Eurotiales</taxon>
        <taxon>Aspergillaceae</taxon>
        <taxon>Penicillium</taxon>
    </lineage>
</organism>
<name>A0A1Q5UEK6_9EURO</name>
<dbReference type="AlphaFoldDB" id="A0A1Q5UEK6"/>
<proteinExistence type="predicted"/>
<dbReference type="Proteomes" id="UP000186955">
    <property type="component" value="Unassembled WGS sequence"/>
</dbReference>
<keyword evidence="2" id="KW-1185">Reference proteome</keyword>
<comment type="caution">
    <text evidence="1">The sequence shown here is derived from an EMBL/GenBank/DDBJ whole genome shotgun (WGS) entry which is preliminary data.</text>
</comment>
<dbReference type="EMBL" id="MNBE01000310">
    <property type="protein sequence ID" value="OKP10908.1"/>
    <property type="molecule type" value="Genomic_DNA"/>
</dbReference>
<accession>A0A1Q5UEK6</accession>
<gene>
    <name evidence="1" type="ORF">PENSUB_3728</name>
</gene>
<evidence type="ECO:0000313" key="1">
    <source>
        <dbReference type="EMBL" id="OKP10908.1"/>
    </source>
</evidence>